<evidence type="ECO:0000256" key="2">
    <source>
        <dbReference type="ARBA" id="ARBA00022793"/>
    </source>
</evidence>
<evidence type="ECO:0000256" key="3">
    <source>
        <dbReference type="ARBA" id="ARBA00023239"/>
    </source>
</evidence>
<dbReference type="Pfam" id="PF01862">
    <property type="entry name" value="PvlArgDC"/>
    <property type="match status" value="1"/>
</dbReference>
<organism evidence="7 8">
    <name type="scientific">Archaeoglobus fulgidus DSM 8774</name>
    <dbReference type="NCBI Taxonomy" id="1344584"/>
    <lineage>
        <taxon>Archaea</taxon>
        <taxon>Methanobacteriati</taxon>
        <taxon>Methanobacteriota</taxon>
        <taxon>Archaeoglobi</taxon>
        <taxon>Archaeoglobales</taxon>
        <taxon>Archaeoglobaceae</taxon>
        <taxon>Archaeoglobus</taxon>
    </lineage>
</organism>
<dbReference type="PIRSF" id="PIRSF005216">
    <property type="entry name" value="Pyruvoyl-dep_arg_deCO2ase"/>
    <property type="match status" value="1"/>
</dbReference>
<dbReference type="EMBL" id="CP006577">
    <property type="protein sequence ID" value="AIG99398.1"/>
    <property type="molecule type" value="Genomic_DNA"/>
</dbReference>
<dbReference type="InterPro" id="IPR016104">
    <property type="entry name" value="Pyr-dep_his/arg-deCO2ase"/>
</dbReference>
<proteinExistence type="inferred from homology"/>
<reference evidence="7 8" key="1">
    <citation type="submission" date="2013-07" db="EMBL/GenBank/DDBJ databases">
        <title>Genome of Archaeoglobus fulgidus.</title>
        <authorList>
            <person name="Fiebig A."/>
            <person name="Birkeland N.-K."/>
        </authorList>
    </citation>
    <scope>NUCLEOTIDE SEQUENCE [LARGE SCALE GENOMIC DNA]</scope>
    <source>
        <strain evidence="7 8">DSM 8774</strain>
    </source>
</reference>
<dbReference type="PANTHER" id="PTHR40438">
    <property type="entry name" value="PYRUVOYL-DEPENDENT ARGININE DECARBOXYLASE"/>
    <property type="match status" value="1"/>
</dbReference>
<dbReference type="PANTHER" id="PTHR40438:SF1">
    <property type="entry name" value="PYRUVOYL-DEPENDENT ARGININE DECARBOXYLASE"/>
    <property type="match status" value="1"/>
</dbReference>
<protein>
    <recommendedName>
        <fullName evidence="6">Pyruvoyl-dependent arginine decarboxylase</fullName>
        <shortName evidence="6">PvlArgDC</shortName>
        <ecNumber evidence="6">4.1.1.19</ecNumber>
    </recommendedName>
    <component>
        <recommendedName>
            <fullName evidence="6">Pyruvoyl-dependent arginine decarboxylase subunit beta</fullName>
        </recommendedName>
    </component>
    <component>
        <recommendedName>
            <fullName evidence="6">Pyruvoyl-dependent arginine decarboxylase subunit alpha</fullName>
        </recommendedName>
    </component>
</protein>
<dbReference type="NCBIfam" id="NF009064">
    <property type="entry name" value="PRK12398.1"/>
    <property type="match status" value="1"/>
</dbReference>
<dbReference type="NCBIfam" id="TIGR00286">
    <property type="entry name" value="pyruvoyl-dependent arginine decarboxylase"/>
    <property type="match status" value="1"/>
</dbReference>
<dbReference type="InterPro" id="IPR002724">
    <property type="entry name" value="Pyruvoyl-dep_arg_deCO2ase"/>
</dbReference>
<comment type="cofactor">
    <cofactor evidence="6">
        <name>pyruvate</name>
        <dbReference type="ChEBI" id="CHEBI:15361"/>
    </cofactor>
    <text evidence="6">Binds 1 pyruvoyl group covalently per subunit.</text>
</comment>
<dbReference type="GO" id="GO:0006527">
    <property type="term" value="P:L-arginine catabolic process"/>
    <property type="evidence" value="ECO:0007669"/>
    <property type="project" value="InterPro"/>
</dbReference>
<dbReference type="SFLD" id="SFLDS00055">
    <property type="entry name" value="Pyruvoyl-Dependent_Histidine/A"/>
    <property type="match status" value="1"/>
</dbReference>
<evidence type="ECO:0000256" key="4">
    <source>
        <dbReference type="ARBA" id="ARBA00023317"/>
    </source>
</evidence>
<accession>A0A075WP86</accession>
<comment type="similarity">
    <text evidence="1 6">Belongs to the PdaD family.</text>
</comment>
<dbReference type="SFLD" id="SFLDG01170">
    <property type="entry name" value="Pyruvoyl-dependent_arginine_de"/>
    <property type="match status" value="1"/>
</dbReference>
<comment type="catalytic activity">
    <reaction evidence="5 6">
        <text>L-arginine + H(+) = agmatine + CO2</text>
        <dbReference type="Rhea" id="RHEA:17641"/>
        <dbReference type="ChEBI" id="CHEBI:15378"/>
        <dbReference type="ChEBI" id="CHEBI:16526"/>
        <dbReference type="ChEBI" id="CHEBI:32682"/>
        <dbReference type="ChEBI" id="CHEBI:58145"/>
        <dbReference type="EC" id="4.1.1.19"/>
    </reaction>
</comment>
<dbReference type="EC" id="4.1.1.19" evidence="6"/>
<dbReference type="KEGG" id="afg:AFULGI_00026960"/>
<feature type="chain" id="PRO_5023237990" description="Pyruvoyl-dependent arginine decarboxylase subunit alpha" evidence="6">
    <location>
        <begin position="43"/>
        <end position="157"/>
    </location>
</feature>
<gene>
    <name evidence="6" type="primary">pdaD</name>
    <name evidence="7" type="ORF">AFULGI_00026960</name>
</gene>
<keyword evidence="3 6" id="KW-0456">Lyase</keyword>
<feature type="chain" id="PRO_5023237991" description="Pyruvoyl-dependent arginine decarboxylase subunit beta" evidence="6">
    <location>
        <begin position="1"/>
        <end position="42"/>
    </location>
</feature>
<dbReference type="HOGENOM" id="CLU_114389_0_0_2"/>
<evidence type="ECO:0000256" key="1">
    <source>
        <dbReference type="ARBA" id="ARBA00007412"/>
    </source>
</evidence>
<dbReference type="GO" id="GO:0008792">
    <property type="term" value="F:arginine decarboxylase activity"/>
    <property type="evidence" value="ECO:0007669"/>
    <property type="project" value="UniProtKB-UniRule"/>
</dbReference>
<dbReference type="InterPro" id="IPR016105">
    <property type="entry name" value="Pyr-dep_his/arg-deCO2ase_sand"/>
</dbReference>
<dbReference type="Proteomes" id="UP000028501">
    <property type="component" value="Chromosome"/>
</dbReference>
<feature type="site" description="Cleavage (non-hydrolytic)" evidence="6">
    <location>
        <begin position="42"/>
        <end position="43"/>
    </location>
</feature>
<dbReference type="SUPFAM" id="SSF56271">
    <property type="entry name" value="Pyruvoyl-dependent histidine and arginine decarboxylases"/>
    <property type="match status" value="1"/>
</dbReference>
<dbReference type="AlphaFoldDB" id="A0A075WP86"/>
<dbReference type="Gene3D" id="3.50.20.10">
    <property type="entry name" value="Pyruvoyl-Dependent Histidine Decarboxylase, subunit B"/>
    <property type="match status" value="1"/>
</dbReference>
<feature type="modified residue" description="Pyruvic acid (Ser)" evidence="6">
    <location>
        <position position="43"/>
    </location>
</feature>
<dbReference type="GeneID" id="24796155"/>
<sequence length="157" mass="17165">MALIPKEVFFVSGVGRHEDELVSFELALRDAGIERFNLVPVSSIVPPGCRVVSKEEGLRKLSPGQIVFCVMARYASNVEGREIFASVGAAFPEDKDMNGYIAEHSGEWYEGAEQHAKRLAEEMLKTQGSKVARTFAITARGKVKEFTTAVAAAVFVI</sequence>
<keyword evidence="2 6" id="KW-0210">Decarboxylase</keyword>
<keyword evidence="4 6" id="KW-0670">Pyruvate</keyword>
<evidence type="ECO:0000256" key="6">
    <source>
        <dbReference type="HAMAP-Rule" id="MF_01404"/>
    </source>
</evidence>
<name>A0A075WP86_ARCFL</name>
<evidence type="ECO:0000256" key="5">
    <source>
        <dbReference type="ARBA" id="ARBA00049309"/>
    </source>
</evidence>
<evidence type="ECO:0000313" key="8">
    <source>
        <dbReference type="Proteomes" id="UP000028501"/>
    </source>
</evidence>
<evidence type="ECO:0000313" key="7">
    <source>
        <dbReference type="EMBL" id="AIG99398.1"/>
    </source>
</evidence>
<dbReference type="SMR" id="A0A075WP86"/>
<dbReference type="HAMAP" id="MF_01404">
    <property type="entry name" value="PvlArgDC"/>
    <property type="match status" value="1"/>
</dbReference>
<dbReference type="RefSeq" id="WP_010879918.1">
    <property type="nucleotide sequence ID" value="NZ_CP006577.1"/>
</dbReference>